<dbReference type="PRINTS" id="PR00420">
    <property type="entry name" value="RNGMNOXGNASE"/>
</dbReference>
<sequence>MTGVRKAIVVGGGIAGPVAALALRRAGIEPTVHEAYGTTADGVGGAFMLAPNGLAALRIIGLDEQVQAIGQPIGRMSIDDPRGRRLAEFAGVPGLAPSRLLWRTELYALLQERLRQEGIPVTYGQRLVGADETPDGITARFADGSTADGDLLVGADGVRSTVRTLIDPAAPGPRNVGLVGFGGFSDHVPAGSPDHDVMHFANGRRAFFGWWTVPEGGSAWFSNLPHKELMTPAQAREVPAAEWLERLREQHAGDAPAEDVLRRARPDTVVNVGSMHILPKVPRWYRSRMVLVGDSVHAPSPSSGQGASLAVESAVQLARCLRDLPALPDAFAAYEALRRDRVEKIIAQAEKTNNEKAAGPLARTMTRLLAPVALRTFLTPEKMFGPVHRYAIDWDAPVTPAGATTAV</sequence>
<dbReference type="Proteomes" id="UP001432014">
    <property type="component" value="Chromosome"/>
</dbReference>
<dbReference type="PANTHER" id="PTHR13789">
    <property type="entry name" value="MONOOXYGENASE"/>
    <property type="match status" value="1"/>
</dbReference>
<evidence type="ECO:0000259" key="3">
    <source>
        <dbReference type="Pfam" id="PF01494"/>
    </source>
</evidence>
<dbReference type="InterPro" id="IPR036188">
    <property type="entry name" value="FAD/NAD-bd_sf"/>
</dbReference>
<gene>
    <name evidence="4" type="ORF">OG469_13220</name>
</gene>
<name>A0ABZ1W6G9_9ACTN</name>
<dbReference type="PANTHER" id="PTHR13789:SF309">
    <property type="entry name" value="PUTATIVE (AFU_ORTHOLOGUE AFUA_6G14510)-RELATED"/>
    <property type="match status" value="1"/>
</dbReference>
<reference evidence="4 5" key="1">
    <citation type="submission" date="2022-10" db="EMBL/GenBank/DDBJ databases">
        <title>The complete genomes of actinobacterial strains from the NBC collection.</title>
        <authorList>
            <person name="Joergensen T.S."/>
            <person name="Alvarez Arevalo M."/>
            <person name="Sterndorff E.B."/>
            <person name="Faurdal D."/>
            <person name="Vuksanovic O."/>
            <person name="Mourched A.-S."/>
            <person name="Charusanti P."/>
            <person name="Shaw S."/>
            <person name="Blin K."/>
            <person name="Weber T."/>
        </authorList>
    </citation>
    <scope>NUCLEOTIDE SEQUENCE [LARGE SCALE GENOMIC DNA]</scope>
    <source>
        <strain evidence="4 5">NBC_01247</strain>
    </source>
</reference>
<proteinExistence type="predicted"/>
<dbReference type="InterPro" id="IPR050493">
    <property type="entry name" value="FAD-dep_Monooxygenase_BioMet"/>
</dbReference>
<keyword evidence="5" id="KW-1185">Reference proteome</keyword>
<evidence type="ECO:0000256" key="2">
    <source>
        <dbReference type="ARBA" id="ARBA00023033"/>
    </source>
</evidence>
<keyword evidence="1" id="KW-0560">Oxidoreductase</keyword>
<dbReference type="SUPFAM" id="SSF51905">
    <property type="entry name" value="FAD/NAD(P)-binding domain"/>
    <property type="match status" value="1"/>
</dbReference>
<dbReference type="EMBL" id="CP108482">
    <property type="protein sequence ID" value="WUS56398.1"/>
    <property type="molecule type" value="Genomic_DNA"/>
</dbReference>
<dbReference type="GO" id="GO:0004497">
    <property type="term" value="F:monooxygenase activity"/>
    <property type="evidence" value="ECO:0007669"/>
    <property type="project" value="UniProtKB-KW"/>
</dbReference>
<evidence type="ECO:0000313" key="5">
    <source>
        <dbReference type="Proteomes" id="UP001432014"/>
    </source>
</evidence>
<protein>
    <submittedName>
        <fullName evidence="4">FAD-dependent monooxygenase</fullName>
    </submittedName>
</protein>
<accession>A0ABZ1W6G9</accession>
<evidence type="ECO:0000313" key="4">
    <source>
        <dbReference type="EMBL" id="WUS56398.1"/>
    </source>
</evidence>
<dbReference type="RefSeq" id="WP_329498848.1">
    <property type="nucleotide sequence ID" value="NZ_CP108460.1"/>
</dbReference>
<dbReference type="Gene3D" id="3.50.50.60">
    <property type="entry name" value="FAD/NAD(P)-binding domain"/>
    <property type="match status" value="1"/>
</dbReference>
<keyword evidence="2 4" id="KW-0503">Monooxygenase</keyword>
<dbReference type="InterPro" id="IPR002938">
    <property type="entry name" value="FAD-bd"/>
</dbReference>
<feature type="domain" description="FAD-binding" evidence="3">
    <location>
        <begin position="7"/>
        <end position="348"/>
    </location>
</feature>
<dbReference type="Pfam" id="PF01494">
    <property type="entry name" value="FAD_binding_3"/>
    <property type="match status" value="1"/>
</dbReference>
<organism evidence="4 5">
    <name type="scientific">Kitasatospora herbaricolor</name>
    <dbReference type="NCBI Taxonomy" id="68217"/>
    <lineage>
        <taxon>Bacteria</taxon>
        <taxon>Bacillati</taxon>
        <taxon>Actinomycetota</taxon>
        <taxon>Actinomycetes</taxon>
        <taxon>Kitasatosporales</taxon>
        <taxon>Streptomycetaceae</taxon>
        <taxon>Kitasatospora</taxon>
    </lineage>
</organism>
<evidence type="ECO:0000256" key="1">
    <source>
        <dbReference type="ARBA" id="ARBA00023002"/>
    </source>
</evidence>